<organism evidence="2 3">
    <name type="scientific">Gemmatimonas aurantiaca</name>
    <dbReference type="NCBI Taxonomy" id="173480"/>
    <lineage>
        <taxon>Bacteria</taxon>
        <taxon>Pseudomonadati</taxon>
        <taxon>Gemmatimonadota</taxon>
        <taxon>Gemmatimonadia</taxon>
        <taxon>Gemmatimonadales</taxon>
        <taxon>Gemmatimonadaceae</taxon>
        <taxon>Gemmatimonas</taxon>
    </lineage>
</organism>
<dbReference type="EMBL" id="DPIY01000004">
    <property type="protein sequence ID" value="HCT56294.1"/>
    <property type="molecule type" value="Genomic_DNA"/>
</dbReference>
<evidence type="ECO:0000313" key="3">
    <source>
        <dbReference type="Proteomes" id="UP000264071"/>
    </source>
</evidence>
<dbReference type="AlphaFoldDB" id="A0A3D4V658"/>
<dbReference type="InterPro" id="IPR009061">
    <property type="entry name" value="DNA-bd_dom_put_sf"/>
</dbReference>
<proteinExistence type="predicted"/>
<reference evidence="2 3" key="1">
    <citation type="journal article" date="2018" name="Nat. Biotechnol.">
        <title>A standardized bacterial taxonomy based on genome phylogeny substantially revises the tree of life.</title>
        <authorList>
            <person name="Parks D.H."/>
            <person name="Chuvochina M."/>
            <person name="Waite D.W."/>
            <person name="Rinke C."/>
            <person name="Skarshewski A."/>
            <person name="Chaumeil P.A."/>
            <person name="Hugenholtz P."/>
        </authorList>
    </citation>
    <scope>NUCLEOTIDE SEQUENCE [LARGE SCALE GENOMIC DNA]</scope>
    <source>
        <strain evidence="2">UBA8844</strain>
    </source>
</reference>
<evidence type="ECO:0000256" key="1">
    <source>
        <dbReference type="SAM" id="MobiDB-lite"/>
    </source>
</evidence>
<gene>
    <name evidence="2" type="ORF">DGD08_03680</name>
</gene>
<dbReference type="GO" id="GO:0003677">
    <property type="term" value="F:DNA binding"/>
    <property type="evidence" value="ECO:0007669"/>
    <property type="project" value="UniProtKB-KW"/>
</dbReference>
<evidence type="ECO:0000313" key="2">
    <source>
        <dbReference type="EMBL" id="HCT56294.1"/>
    </source>
</evidence>
<comment type="caution">
    <text evidence="2">The sequence shown here is derived from an EMBL/GenBank/DDBJ whole genome shotgun (WGS) entry which is preliminary data.</text>
</comment>
<dbReference type="SUPFAM" id="SSF46955">
    <property type="entry name" value="Putative DNA-binding domain"/>
    <property type="match status" value="1"/>
</dbReference>
<sequence length="213" mass="22460">MKGSTHVSAVGPAAAPEVAASSAARPTHLTVAELAVRWGISAYTIREWARTGRITDCRLAHGEWVFLESARFRLTRAAAEGHRGAETLLDFAAYPVTVAELATLVRCNHDTIRRRARAGQYTPAVHTPLGWRFGAGVLDPSFPVSGAASCPSGASGTASGDRDADPLAGLRNLNFDVRRLGVPPVAVGTHASSAAGSASPSRKRRGPQAIYRR</sequence>
<keyword evidence="2" id="KW-0238">DNA-binding</keyword>
<accession>A0A3D4V658</accession>
<feature type="compositionally biased region" description="Basic residues" evidence="1">
    <location>
        <begin position="201"/>
        <end position="213"/>
    </location>
</feature>
<name>A0A3D4V658_9BACT</name>
<dbReference type="Proteomes" id="UP000264071">
    <property type="component" value="Unassembled WGS sequence"/>
</dbReference>
<feature type="compositionally biased region" description="Low complexity" evidence="1">
    <location>
        <begin position="191"/>
        <end position="200"/>
    </location>
</feature>
<protein>
    <submittedName>
        <fullName evidence="2">DNA-binding protein</fullName>
    </submittedName>
</protein>
<feature type="region of interest" description="Disordered" evidence="1">
    <location>
        <begin position="188"/>
        <end position="213"/>
    </location>
</feature>